<comment type="caution">
    <text evidence="9">The sequence shown here is derived from an EMBL/GenBank/DDBJ whole genome shotgun (WGS) entry which is preliminary data.</text>
</comment>
<proteinExistence type="inferred from homology"/>
<dbReference type="GO" id="GO:0016020">
    <property type="term" value="C:membrane"/>
    <property type="evidence" value="ECO:0007669"/>
    <property type="project" value="UniProtKB-SubCell"/>
</dbReference>
<feature type="transmembrane region" description="Helical" evidence="7">
    <location>
        <begin position="187"/>
        <end position="205"/>
    </location>
</feature>
<feature type="compositionally biased region" description="Basic residues" evidence="6">
    <location>
        <begin position="403"/>
        <end position="412"/>
    </location>
</feature>
<evidence type="ECO:0000256" key="4">
    <source>
        <dbReference type="ARBA" id="ARBA00022989"/>
    </source>
</evidence>
<feature type="domain" description="EamA" evidence="8">
    <location>
        <begin position="2"/>
        <end position="145"/>
    </location>
</feature>
<accession>A0A853BZF3</accession>
<dbReference type="AlphaFoldDB" id="A0A853BZF3"/>
<feature type="transmembrane region" description="Helical" evidence="7">
    <location>
        <begin position="100"/>
        <end position="121"/>
    </location>
</feature>
<feature type="compositionally biased region" description="Basic and acidic residues" evidence="6">
    <location>
        <begin position="302"/>
        <end position="328"/>
    </location>
</feature>
<evidence type="ECO:0000256" key="6">
    <source>
        <dbReference type="SAM" id="MobiDB-lite"/>
    </source>
</evidence>
<dbReference type="Pfam" id="PF00892">
    <property type="entry name" value="EamA"/>
    <property type="match status" value="2"/>
</dbReference>
<protein>
    <submittedName>
        <fullName evidence="9">Drug/metabolite transporter (DMT)-like permease</fullName>
    </submittedName>
</protein>
<gene>
    <name evidence="9" type="ORF">HNR19_001112</name>
</gene>
<feature type="transmembrane region" description="Helical" evidence="7">
    <location>
        <begin position="133"/>
        <end position="151"/>
    </location>
</feature>
<dbReference type="Proteomes" id="UP000530424">
    <property type="component" value="Unassembled WGS sequence"/>
</dbReference>
<comment type="subcellular location">
    <subcellularLocation>
        <location evidence="1">Membrane</location>
        <topology evidence="1">Multi-pass membrane protein</topology>
    </subcellularLocation>
</comment>
<dbReference type="InterPro" id="IPR000620">
    <property type="entry name" value="EamA_dom"/>
</dbReference>
<dbReference type="PANTHER" id="PTHR32322">
    <property type="entry name" value="INNER MEMBRANE TRANSPORTER"/>
    <property type="match status" value="1"/>
</dbReference>
<dbReference type="EMBL" id="JACCFP010000001">
    <property type="protein sequence ID" value="NYJ00414.1"/>
    <property type="molecule type" value="Genomic_DNA"/>
</dbReference>
<feature type="domain" description="EamA" evidence="8">
    <location>
        <begin position="156"/>
        <end position="289"/>
    </location>
</feature>
<feature type="transmembrane region" description="Helical" evidence="7">
    <location>
        <begin position="73"/>
        <end position="94"/>
    </location>
</feature>
<feature type="transmembrane region" description="Helical" evidence="7">
    <location>
        <begin position="250"/>
        <end position="267"/>
    </location>
</feature>
<evidence type="ECO:0000313" key="9">
    <source>
        <dbReference type="EMBL" id="NYJ00414.1"/>
    </source>
</evidence>
<dbReference type="PANTHER" id="PTHR32322:SF2">
    <property type="entry name" value="EAMA DOMAIN-CONTAINING PROTEIN"/>
    <property type="match status" value="1"/>
</dbReference>
<evidence type="ECO:0000256" key="5">
    <source>
        <dbReference type="ARBA" id="ARBA00023136"/>
    </source>
</evidence>
<keyword evidence="10" id="KW-1185">Reference proteome</keyword>
<dbReference type="InterPro" id="IPR037185">
    <property type="entry name" value="EmrE-like"/>
</dbReference>
<name>A0A853BZF3_9ACTN</name>
<feature type="transmembrane region" description="Helical" evidence="7">
    <location>
        <begin position="217"/>
        <end position="238"/>
    </location>
</feature>
<comment type="similarity">
    <text evidence="2">Belongs to the EamA transporter family.</text>
</comment>
<evidence type="ECO:0000259" key="8">
    <source>
        <dbReference type="Pfam" id="PF00892"/>
    </source>
</evidence>
<feature type="region of interest" description="Disordered" evidence="6">
    <location>
        <begin position="299"/>
        <end position="339"/>
    </location>
</feature>
<feature type="region of interest" description="Disordered" evidence="6">
    <location>
        <begin position="381"/>
        <end position="412"/>
    </location>
</feature>
<feature type="transmembrane region" description="Helical" evidence="7">
    <location>
        <begin position="157"/>
        <end position="175"/>
    </location>
</feature>
<keyword evidence="3 7" id="KW-0812">Transmembrane</keyword>
<feature type="transmembrane region" description="Helical" evidence="7">
    <location>
        <begin position="273"/>
        <end position="291"/>
    </location>
</feature>
<evidence type="ECO:0000313" key="10">
    <source>
        <dbReference type="Proteomes" id="UP000530424"/>
    </source>
</evidence>
<evidence type="ECO:0000256" key="2">
    <source>
        <dbReference type="ARBA" id="ARBA00007362"/>
    </source>
</evidence>
<dbReference type="SUPFAM" id="SSF103481">
    <property type="entry name" value="Multidrug resistance efflux transporter EmrE"/>
    <property type="match status" value="2"/>
</dbReference>
<evidence type="ECO:0000256" key="3">
    <source>
        <dbReference type="ARBA" id="ARBA00022692"/>
    </source>
</evidence>
<keyword evidence="4 7" id="KW-1133">Transmembrane helix</keyword>
<keyword evidence="5 7" id="KW-0472">Membrane</keyword>
<evidence type="ECO:0000256" key="1">
    <source>
        <dbReference type="ARBA" id="ARBA00004141"/>
    </source>
</evidence>
<organism evidence="9 10">
    <name type="scientific">Nocardioides thalensis</name>
    <dbReference type="NCBI Taxonomy" id="1914755"/>
    <lineage>
        <taxon>Bacteria</taxon>
        <taxon>Bacillati</taxon>
        <taxon>Actinomycetota</taxon>
        <taxon>Actinomycetes</taxon>
        <taxon>Propionibacteriales</taxon>
        <taxon>Nocardioidaceae</taxon>
        <taxon>Nocardioides</taxon>
    </lineage>
</organism>
<evidence type="ECO:0000256" key="7">
    <source>
        <dbReference type="SAM" id="Phobius"/>
    </source>
</evidence>
<dbReference type="InterPro" id="IPR050638">
    <property type="entry name" value="AA-Vitamin_Transporters"/>
</dbReference>
<reference evidence="9 10" key="1">
    <citation type="submission" date="2020-07" db="EMBL/GenBank/DDBJ databases">
        <title>Sequencing the genomes of 1000 actinobacteria strains.</title>
        <authorList>
            <person name="Klenk H.-P."/>
        </authorList>
    </citation>
    <scope>NUCLEOTIDE SEQUENCE [LARGE SCALE GENOMIC DNA]</scope>
    <source>
        <strain evidence="9 10">DSM 103833</strain>
    </source>
</reference>
<feature type="transmembrane region" description="Helical" evidence="7">
    <location>
        <begin position="35"/>
        <end position="53"/>
    </location>
</feature>
<sequence>MGFALVLLSAACFGAMAVFGKLAYAEGVSPQALVLLRFVAAAMLLAALSGVLAGRRSRPVMAGVAPGNRVRLVVTALALGALGYATQASLYFSALERVDAALVALVLYTYPVLVTLAAAALGRDRLTPARIGALGLATGGTLLVLVGSGPLGFDTVGVALAFGAALTYTVYILVADDTVRHVPPLTLTTLVMIGAACALAVRAGVTGGVELETSLAGWFWIACIAMVSTVVASTAFFAGLHLTGPTSASILSTFEPVATAVLASMVLGEHLTPLQVCGGSFVLASAVLVQVRWRRARRARTHGRERVSPESETRRARNREVPRGDERTQSSQPASRQPRGWSWHVALVLRQEREQLGAHPLPGVGQEDPDGLVHERVGVGMQRGRELETGEDVGIGAMPHEPQRRRHRRTPA</sequence>